<dbReference type="Proteomes" id="UP000255355">
    <property type="component" value="Unassembled WGS sequence"/>
</dbReference>
<protein>
    <submittedName>
        <fullName evidence="1">Uncharacterized protein</fullName>
    </submittedName>
</protein>
<accession>A0A370GXA1</accession>
<organism evidence="1 2">
    <name type="scientific">Nocardia mexicana</name>
    <dbReference type="NCBI Taxonomy" id="279262"/>
    <lineage>
        <taxon>Bacteria</taxon>
        <taxon>Bacillati</taxon>
        <taxon>Actinomycetota</taxon>
        <taxon>Actinomycetes</taxon>
        <taxon>Mycobacteriales</taxon>
        <taxon>Nocardiaceae</taxon>
        <taxon>Nocardia</taxon>
    </lineage>
</organism>
<proteinExistence type="predicted"/>
<evidence type="ECO:0000313" key="1">
    <source>
        <dbReference type="EMBL" id="RDI47224.1"/>
    </source>
</evidence>
<sequence>MIRITASARKHRLTRNRILAALENAELVQTVGDAEYYIGTDNLGMELELIVVPDDRYPDRLACIHAMPTHYRENEEDQQR</sequence>
<evidence type="ECO:0000313" key="2">
    <source>
        <dbReference type="Proteomes" id="UP000255355"/>
    </source>
</evidence>
<reference evidence="1 2" key="1">
    <citation type="submission" date="2018-07" db="EMBL/GenBank/DDBJ databases">
        <title>Genomic Encyclopedia of Type Strains, Phase IV (KMG-IV): sequencing the most valuable type-strain genomes for metagenomic binning, comparative biology and taxonomic classification.</title>
        <authorList>
            <person name="Goeker M."/>
        </authorList>
    </citation>
    <scope>NUCLEOTIDE SEQUENCE [LARGE SCALE GENOMIC DNA]</scope>
    <source>
        <strain evidence="1 2">DSM 44952</strain>
    </source>
</reference>
<gene>
    <name evidence="1" type="ORF">DFR68_109223</name>
</gene>
<dbReference type="AlphaFoldDB" id="A0A370GXA1"/>
<dbReference type="EMBL" id="QQAZ01000009">
    <property type="protein sequence ID" value="RDI47224.1"/>
    <property type="molecule type" value="Genomic_DNA"/>
</dbReference>
<name>A0A370GXA1_9NOCA</name>
<keyword evidence="2" id="KW-1185">Reference proteome</keyword>
<dbReference type="STRING" id="1210089.GCA_001613165_04368"/>
<comment type="caution">
    <text evidence="1">The sequence shown here is derived from an EMBL/GenBank/DDBJ whole genome shotgun (WGS) entry which is preliminary data.</text>
</comment>